<evidence type="ECO:0000313" key="3">
    <source>
        <dbReference type="Proteomes" id="UP000718593"/>
    </source>
</evidence>
<proteinExistence type="predicted"/>
<organism evidence="2 3">
    <name type="scientific">Dechloromonas agitata</name>
    <dbReference type="NCBI Taxonomy" id="73030"/>
    <lineage>
        <taxon>Bacteria</taxon>
        <taxon>Pseudomonadati</taxon>
        <taxon>Pseudomonadota</taxon>
        <taxon>Betaproteobacteria</taxon>
        <taxon>Rhodocyclales</taxon>
        <taxon>Azonexaceae</taxon>
        <taxon>Dechloromonas</taxon>
    </lineage>
</organism>
<gene>
    <name evidence="2" type="ORF">HXL68_01955</name>
</gene>
<dbReference type="AlphaFoldDB" id="A0A930BTP7"/>
<name>A0A930BTP7_9RHOO</name>
<keyword evidence="1" id="KW-0812">Transmembrane</keyword>
<accession>A0A930BTP7</accession>
<evidence type="ECO:0000256" key="1">
    <source>
        <dbReference type="SAM" id="Phobius"/>
    </source>
</evidence>
<feature type="transmembrane region" description="Helical" evidence="1">
    <location>
        <begin position="12"/>
        <end position="34"/>
    </location>
</feature>
<protein>
    <submittedName>
        <fullName evidence="2">Uncharacterized protein</fullName>
    </submittedName>
</protein>
<evidence type="ECO:0000313" key="2">
    <source>
        <dbReference type="EMBL" id="MBF1163783.1"/>
    </source>
</evidence>
<feature type="transmembrane region" description="Helical" evidence="1">
    <location>
        <begin position="54"/>
        <end position="76"/>
    </location>
</feature>
<sequence>MDRERLLALHTLSGITAIGGFLALFGNWVVAMTIMPLHVYFAVHGARAAGTGRLASTAIALAAALPGLNTLVLVVVNNRLAKAMLAAGVPREAFSFRLPRKA</sequence>
<keyword evidence="1" id="KW-1133">Transmembrane helix</keyword>
<keyword evidence="1" id="KW-0472">Membrane</keyword>
<comment type="caution">
    <text evidence="2">The sequence shown here is derived from an EMBL/GenBank/DDBJ whole genome shotgun (WGS) entry which is preliminary data.</text>
</comment>
<reference evidence="2" key="1">
    <citation type="submission" date="2020-04" db="EMBL/GenBank/DDBJ databases">
        <title>Deep metagenomics examines the oral microbiome during advanced dental caries in children, revealing novel taxa and co-occurrences with host molecules.</title>
        <authorList>
            <person name="Baker J.L."/>
            <person name="Morton J.T."/>
            <person name="Dinis M."/>
            <person name="Alvarez R."/>
            <person name="Tran N.C."/>
            <person name="Knight R."/>
            <person name="Edlund A."/>
        </authorList>
    </citation>
    <scope>NUCLEOTIDE SEQUENCE</scope>
    <source>
        <strain evidence="2">JCVI_32_bin.24</strain>
    </source>
</reference>
<dbReference type="Proteomes" id="UP000718593">
    <property type="component" value="Unassembled WGS sequence"/>
</dbReference>
<dbReference type="EMBL" id="JABZMI010000016">
    <property type="protein sequence ID" value="MBF1163783.1"/>
    <property type="molecule type" value="Genomic_DNA"/>
</dbReference>